<organism evidence="2 3">
    <name type="scientific">Globodera rostochiensis</name>
    <name type="common">Golden nematode worm</name>
    <name type="synonym">Heterodera rostochiensis</name>
    <dbReference type="NCBI Taxonomy" id="31243"/>
    <lineage>
        <taxon>Eukaryota</taxon>
        <taxon>Metazoa</taxon>
        <taxon>Ecdysozoa</taxon>
        <taxon>Nematoda</taxon>
        <taxon>Chromadorea</taxon>
        <taxon>Rhabditida</taxon>
        <taxon>Tylenchina</taxon>
        <taxon>Tylenchomorpha</taxon>
        <taxon>Tylenchoidea</taxon>
        <taxon>Heteroderidae</taxon>
        <taxon>Heteroderinae</taxon>
        <taxon>Globodera</taxon>
    </lineage>
</organism>
<dbReference type="WBParaSite" id="Gr19_v10_g2181.t1">
    <property type="protein sequence ID" value="Gr19_v10_g2181.t1"/>
    <property type="gene ID" value="Gr19_v10_g2181"/>
</dbReference>
<keyword evidence="2" id="KW-1185">Reference proteome</keyword>
<feature type="region of interest" description="Disordered" evidence="1">
    <location>
        <begin position="179"/>
        <end position="200"/>
    </location>
</feature>
<proteinExistence type="predicted"/>
<dbReference type="AlphaFoldDB" id="A0A914HLA3"/>
<reference evidence="3" key="1">
    <citation type="submission" date="2022-11" db="UniProtKB">
        <authorList>
            <consortium name="WormBaseParasite"/>
        </authorList>
    </citation>
    <scope>IDENTIFICATION</scope>
</reference>
<evidence type="ECO:0000256" key="1">
    <source>
        <dbReference type="SAM" id="MobiDB-lite"/>
    </source>
</evidence>
<evidence type="ECO:0000313" key="2">
    <source>
        <dbReference type="Proteomes" id="UP000887572"/>
    </source>
</evidence>
<feature type="compositionally biased region" description="Basic and acidic residues" evidence="1">
    <location>
        <begin position="183"/>
        <end position="196"/>
    </location>
</feature>
<accession>A0A914HLA3</accession>
<protein>
    <submittedName>
        <fullName evidence="3">Uncharacterized protein</fullName>
    </submittedName>
</protein>
<dbReference type="Proteomes" id="UP000887572">
    <property type="component" value="Unplaced"/>
</dbReference>
<evidence type="ECO:0000313" key="3">
    <source>
        <dbReference type="WBParaSite" id="Gr19_v10_g2181.t1"/>
    </source>
</evidence>
<feature type="region of interest" description="Disordered" evidence="1">
    <location>
        <begin position="217"/>
        <end position="238"/>
    </location>
</feature>
<name>A0A914HLA3_GLORO</name>
<sequence>MIGAIIAICCQTKGPQQRLAPTTVAGNARDANASAEDERNLNLNKWPGTRTATKRQNTDQIILAPLTEKEFAKNENQHYLNIKETASRKPKTTDEINVETIGGIVIIHSKPKAENLDNKNIFGTILKCHPMHPQYDQTHEESPKIEQYASSELTVTHELEGVRYSSLSEIESTVSTTIFRNNNSEEPKHNEDEKNLQKSTEFTSSILLDALEATMEKQHSNFSTDDVHNEAKQRGSGF</sequence>
<feature type="region of interest" description="Disordered" evidence="1">
    <location>
        <begin position="29"/>
        <end position="53"/>
    </location>
</feature>